<dbReference type="SUPFAM" id="SSF51126">
    <property type="entry name" value="Pectin lyase-like"/>
    <property type="match status" value="2"/>
</dbReference>
<gene>
    <name evidence="3" type="ORF">GCM10016234_03430</name>
</gene>
<dbReference type="PANTHER" id="PTHR22990">
    <property type="entry name" value="F-BOX ONLY PROTEIN"/>
    <property type="match status" value="1"/>
</dbReference>
<reference evidence="3" key="1">
    <citation type="journal article" date="2014" name="Int. J. Syst. Evol. Microbiol.">
        <title>Complete genome sequence of Corynebacterium casei LMG S-19264T (=DSM 44701T), isolated from a smear-ripened cheese.</title>
        <authorList>
            <consortium name="US DOE Joint Genome Institute (JGI-PGF)"/>
            <person name="Walter F."/>
            <person name="Albersmeier A."/>
            <person name="Kalinowski J."/>
            <person name="Ruckert C."/>
        </authorList>
    </citation>
    <scope>NUCLEOTIDE SEQUENCE</scope>
    <source>
        <strain evidence="3">KCTC 42249</strain>
    </source>
</reference>
<feature type="domain" description="Right handed beta helix" evidence="2">
    <location>
        <begin position="191"/>
        <end position="342"/>
    </location>
</feature>
<accession>A0A8J3GJ84</accession>
<keyword evidence="1" id="KW-0677">Repeat</keyword>
<dbReference type="NCBIfam" id="TIGR03807">
    <property type="entry name" value="RR_fam_repeat"/>
    <property type="match status" value="1"/>
</dbReference>
<dbReference type="InterPro" id="IPR022444">
    <property type="entry name" value="Cofactor-bd_rpt"/>
</dbReference>
<feature type="domain" description="Right handed beta helix" evidence="2">
    <location>
        <begin position="99"/>
        <end position="168"/>
    </location>
</feature>
<dbReference type="SMART" id="SM00710">
    <property type="entry name" value="PbH1"/>
    <property type="match status" value="8"/>
</dbReference>
<dbReference type="InterPro" id="IPR006626">
    <property type="entry name" value="PbH1"/>
</dbReference>
<dbReference type="InterPro" id="IPR051550">
    <property type="entry name" value="SCF-Subunits/Alg-Epimerases"/>
</dbReference>
<evidence type="ECO:0000259" key="2">
    <source>
        <dbReference type="Pfam" id="PF13229"/>
    </source>
</evidence>
<dbReference type="InterPro" id="IPR011050">
    <property type="entry name" value="Pectin_lyase_fold/virulence"/>
</dbReference>
<dbReference type="AlphaFoldDB" id="A0A8J3GJ84"/>
<dbReference type="InterPro" id="IPR039448">
    <property type="entry name" value="Beta_helix"/>
</dbReference>
<name>A0A8J3GJ84_9HYPH</name>
<dbReference type="PANTHER" id="PTHR22990:SF15">
    <property type="entry name" value="F-BOX ONLY PROTEIN 10"/>
    <property type="match status" value="1"/>
</dbReference>
<dbReference type="EMBL" id="BMZQ01000001">
    <property type="protein sequence ID" value="GHD06268.1"/>
    <property type="molecule type" value="Genomic_DNA"/>
</dbReference>
<dbReference type="NCBIfam" id="TIGR03808">
    <property type="entry name" value="RR_plus_rpt_1"/>
    <property type="match status" value="1"/>
</dbReference>
<dbReference type="InterPro" id="IPR022388">
    <property type="entry name" value="CHP03808"/>
</dbReference>
<dbReference type="Pfam" id="PF13229">
    <property type="entry name" value="Beta_helix"/>
    <property type="match status" value="2"/>
</dbReference>
<evidence type="ECO:0000313" key="4">
    <source>
        <dbReference type="Proteomes" id="UP000630142"/>
    </source>
</evidence>
<keyword evidence="4" id="KW-1185">Reference proteome</keyword>
<reference evidence="3" key="2">
    <citation type="submission" date="2020-09" db="EMBL/GenBank/DDBJ databases">
        <authorList>
            <person name="Sun Q."/>
            <person name="Kim S."/>
        </authorList>
    </citation>
    <scope>NUCLEOTIDE SEQUENCE</scope>
    <source>
        <strain evidence="3">KCTC 42249</strain>
    </source>
</reference>
<evidence type="ECO:0000256" key="1">
    <source>
        <dbReference type="ARBA" id="ARBA00022737"/>
    </source>
</evidence>
<dbReference type="Gene3D" id="2.160.20.10">
    <property type="entry name" value="Single-stranded right-handed beta-helix, Pectin lyase-like"/>
    <property type="match status" value="2"/>
</dbReference>
<comment type="caution">
    <text evidence="3">The sequence shown here is derived from an EMBL/GenBank/DDBJ whole genome shotgun (WGS) entry which is preliminary data.</text>
</comment>
<evidence type="ECO:0000313" key="3">
    <source>
        <dbReference type="EMBL" id="GHD06268.1"/>
    </source>
</evidence>
<dbReference type="InterPro" id="IPR012334">
    <property type="entry name" value="Pectin_lyas_fold"/>
</dbReference>
<proteinExistence type="predicted"/>
<dbReference type="Proteomes" id="UP000630142">
    <property type="component" value="Unassembled WGS sequence"/>
</dbReference>
<protein>
    <submittedName>
        <fullName evidence="3">Tat protein</fullName>
    </submittedName>
</protein>
<sequence length="407" mass="42289">MSADQSAALQGLIDQASERNEPVVLSPGSYIAANLTLPRRLRLIGVPGATRIIYGGGGHLLYGSDLEHVELTGVAFDGAGLWLGDEIKALLDFRRPGALLIDRCEILNSAKTGLALEGAAGRVERSTISNATEYALYSVQARGLTINGNTISDCSDGGILVHRWEPGEDGTIVFDNQVNRIGAKSGGTGQFGNGINLYRAHTVTVTDNKVADCAFSAIRANAASNAIITSNSCLRSGETALYVEFEFEGAVIGNNIVDGAANGISVVNFNLGGRMATVTGNIVRNLSTTGPYPGDPPGFGIGIAVEADTAVTGNVVENAPLFGINIGWGEFMRNVTATGNTIQDAGIGISVSVVDGTGSAVISNNVLSQVRNGAIVGHRWTERATDDLATASDQPFANLTIANNQVN</sequence>
<organism evidence="3 4">
    <name type="scientific">Tianweitania populi</name>
    <dbReference type="NCBI Taxonomy" id="1607949"/>
    <lineage>
        <taxon>Bacteria</taxon>
        <taxon>Pseudomonadati</taxon>
        <taxon>Pseudomonadota</taxon>
        <taxon>Alphaproteobacteria</taxon>
        <taxon>Hyphomicrobiales</taxon>
        <taxon>Phyllobacteriaceae</taxon>
        <taxon>Tianweitania</taxon>
    </lineage>
</organism>